<accession>A0ABP6YYD6</accession>
<name>A0ABP6YYD6_9ACTN</name>
<sequence length="162" mass="17354">MPARPELTHPGDAAITAAMDRTLTALSAIFQALGDGEHTLNLVAQRTDDAFVTGRADLSIGTEPIRLALLDEDEFCALRMLLVFALEGSTMRTAVLLATTAAEPNPRTYGWAVRDGWLHPMNTADLQAAVIPCPGAPAVTRDVCPAPVLLQFPDADEERPHV</sequence>
<reference evidence="2" key="1">
    <citation type="journal article" date="2019" name="Int. J. Syst. Evol. Microbiol.">
        <title>The Global Catalogue of Microorganisms (GCM) 10K type strain sequencing project: providing services to taxonomists for standard genome sequencing and annotation.</title>
        <authorList>
            <consortium name="The Broad Institute Genomics Platform"/>
            <consortium name="The Broad Institute Genome Sequencing Center for Infectious Disease"/>
            <person name="Wu L."/>
            <person name="Ma J."/>
        </authorList>
    </citation>
    <scope>NUCLEOTIDE SEQUENCE [LARGE SCALE GENOMIC DNA]</scope>
    <source>
        <strain evidence="2">JCM 17656</strain>
    </source>
</reference>
<proteinExistence type="predicted"/>
<comment type="caution">
    <text evidence="1">The sequence shown here is derived from an EMBL/GenBank/DDBJ whole genome shotgun (WGS) entry which is preliminary data.</text>
</comment>
<keyword evidence="2" id="KW-1185">Reference proteome</keyword>
<organism evidence="1 2">
    <name type="scientific">Streptomyces osmaniensis</name>
    <dbReference type="NCBI Taxonomy" id="593134"/>
    <lineage>
        <taxon>Bacteria</taxon>
        <taxon>Bacillati</taxon>
        <taxon>Actinomycetota</taxon>
        <taxon>Actinomycetes</taxon>
        <taxon>Kitasatosporales</taxon>
        <taxon>Streptomycetaceae</taxon>
        <taxon>Streptomyces</taxon>
    </lineage>
</organism>
<protein>
    <submittedName>
        <fullName evidence="1">Uncharacterized protein</fullName>
    </submittedName>
</protein>
<evidence type="ECO:0000313" key="1">
    <source>
        <dbReference type="EMBL" id="GAA3592631.1"/>
    </source>
</evidence>
<dbReference type="RefSeq" id="WP_346186510.1">
    <property type="nucleotide sequence ID" value="NZ_BAABCE010000029.1"/>
</dbReference>
<dbReference type="EMBL" id="BAABCE010000029">
    <property type="protein sequence ID" value="GAA3592631.1"/>
    <property type="molecule type" value="Genomic_DNA"/>
</dbReference>
<gene>
    <name evidence="1" type="ORF">GCM10022295_87770</name>
</gene>
<evidence type="ECO:0000313" key="2">
    <source>
        <dbReference type="Proteomes" id="UP001500707"/>
    </source>
</evidence>
<dbReference type="Proteomes" id="UP001500707">
    <property type="component" value="Unassembled WGS sequence"/>
</dbReference>